<dbReference type="GO" id="GO:0005737">
    <property type="term" value="C:cytoplasm"/>
    <property type="evidence" value="ECO:0007669"/>
    <property type="project" value="UniProtKB-SubCell"/>
</dbReference>
<sequence length="85" mass="9629">MVTDIPGTTDSSFGNEVVSYDIPRPNIGIHRYVFLLFKQKGRQTVSCPTSRGMFNTRSFARENDLGLPVAANFFNCQRETAARRR</sequence>
<protein>
    <submittedName>
        <fullName evidence="3">CEN-like protein 2</fullName>
    </submittedName>
</protein>
<evidence type="ECO:0000313" key="3">
    <source>
        <dbReference type="EMBL" id="GEU83180.1"/>
    </source>
</evidence>
<dbReference type="GO" id="GO:0010228">
    <property type="term" value="P:vegetative to reproductive phase transition of meristem"/>
    <property type="evidence" value="ECO:0007669"/>
    <property type="project" value="TreeGrafter"/>
</dbReference>
<dbReference type="PANTHER" id="PTHR11362:SF48">
    <property type="entry name" value="PROTEIN CENTRORADIALIS-LIKE"/>
    <property type="match status" value="1"/>
</dbReference>
<dbReference type="PANTHER" id="PTHR11362">
    <property type="entry name" value="PHOSPHATIDYLETHANOLAMINE-BINDING PROTEIN"/>
    <property type="match status" value="1"/>
</dbReference>
<comment type="subcellular location">
    <subcellularLocation>
        <location evidence="1">Cytoplasm</location>
    </subcellularLocation>
</comment>
<dbReference type="SUPFAM" id="SSF49777">
    <property type="entry name" value="PEBP-like"/>
    <property type="match status" value="1"/>
</dbReference>
<dbReference type="AlphaFoldDB" id="A0A6L2NAQ5"/>
<proteinExistence type="predicted"/>
<dbReference type="CDD" id="cd00866">
    <property type="entry name" value="PEBP_euk"/>
    <property type="match status" value="1"/>
</dbReference>
<dbReference type="GO" id="GO:0005634">
    <property type="term" value="C:nucleus"/>
    <property type="evidence" value="ECO:0007669"/>
    <property type="project" value="TreeGrafter"/>
</dbReference>
<dbReference type="InterPro" id="IPR036610">
    <property type="entry name" value="PEBP-like_sf"/>
</dbReference>
<comment type="caution">
    <text evidence="3">The sequence shown here is derived from an EMBL/GenBank/DDBJ whole genome shotgun (WGS) entry which is preliminary data.</text>
</comment>
<dbReference type="Gene3D" id="3.90.280.10">
    <property type="entry name" value="PEBP-like"/>
    <property type="match status" value="1"/>
</dbReference>
<evidence type="ECO:0000256" key="2">
    <source>
        <dbReference type="ARBA" id="ARBA00022490"/>
    </source>
</evidence>
<gene>
    <name evidence="3" type="ORF">Tci_055158</name>
</gene>
<name>A0A6L2NAQ5_TANCI</name>
<accession>A0A6L2NAQ5</accession>
<dbReference type="EMBL" id="BKCJ010008633">
    <property type="protein sequence ID" value="GEU83180.1"/>
    <property type="molecule type" value="Genomic_DNA"/>
</dbReference>
<dbReference type="InterPro" id="IPR035810">
    <property type="entry name" value="PEBP_euk"/>
</dbReference>
<dbReference type="GO" id="GO:0009910">
    <property type="term" value="P:negative regulation of flower development"/>
    <property type="evidence" value="ECO:0007669"/>
    <property type="project" value="TreeGrafter"/>
</dbReference>
<keyword evidence="2" id="KW-0963">Cytoplasm</keyword>
<organism evidence="3">
    <name type="scientific">Tanacetum cinerariifolium</name>
    <name type="common">Dalmatian daisy</name>
    <name type="synonym">Chrysanthemum cinerariifolium</name>
    <dbReference type="NCBI Taxonomy" id="118510"/>
    <lineage>
        <taxon>Eukaryota</taxon>
        <taxon>Viridiplantae</taxon>
        <taxon>Streptophyta</taxon>
        <taxon>Embryophyta</taxon>
        <taxon>Tracheophyta</taxon>
        <taxon>Spermatophyta</taxon>
        <taxon>Magnoliopsida</taxon>
        <taxon>eudicotyledons</taxon>
        <taxon>Gunneridae</taxon>
        <taxon>Pentapetalae</taxon>
        <taxon>asterids</taxon>
        <taxon>campanulids</taxon>
        <taxon>Asterales</taxon>
        <taxon>Asteraceae</taxon>
        <taxon>Asteroideae</taxon>
        <taxon>Anthemideae</taxon>
        <taxon>Anthemidinae</taxon>
        <taxon>Tanacetum</taxon>
    </lineage>
</organism>
<evidence type="ECO:0000256" key="1">
    <source>
        <dbReference type="ARBA" id="ARBA00004496"/>
    </source>
</evidence>
<reference evidence="3" key="1">
    <citation type="journal article" date="2019" name="Sci. Rep.">
        <title>Draft genome of Tanacetum cinerariifolium, the natural source of mosquito coil.</title>
        <authorList>
            <person name="Yamashiro T."/>
            <person name="Shiraishi A."/>
            <person name="Satake H."/>
            <person name="Nakayama K."/>
        </authorList>
    </citation>
    <scope>NUCLEOTIDE SEQUENCE</scope>
</reference>